<dbReference type="HOGENOM" id="CLU_3280493_0_0_1"/>
<evidence type="ECO:0000313" key="2">
    <source>
        <dbReference type="EnsemblPlants" id="KQL02994"/>
    </source>
</evidence>
<dbReference type="Gramene" id="KQL02994">
    <property type="protein sequence ID" value="KQL02994"/>
    <property type="gene ID" value="SETIT_016038mg"/>
</dbReference>
<keyword evidence="1" id="KW-1133">Transmembrane helix</keyword>
<proteinExistence type="predicted"/>
<reference evidence="3" key="1">
    <citation type="journal article" date="2012" name="Nat. Biotechnol.">
        <title>Reference genome sequence of the model plant Setaria.</title>
        <authorList>
            <person name="Bennetzen J.L."/>
            <person name="Schmutz J."/>
            <person name="Wang H."/>
            <person name="Percifield R."/>
            <person name="Hawkins J."/>
            <person name="Pontaroli A.C."/>
            <person name="Estep M."/>
            <person name="Feng L."/>
            <person name="Vaughn J.N."/>
            <person name="Grimwood J."/>
            <person name="Jenkins J."/>
            <person name="Barry K."/>
            <person name="Lindquist E."/>
            <person name="Hellsten U."/>
            <person name="Deshpande S."/>
            <person name="Wang X."/>
            <person name="Wu X."/>
            <person name="Mitros T."/>
            <person name="Triplett J."/>
            <person name="Yang X."/>
            <person name="Ye C.Y."/>
            <person name="Mauro-Herrera M."/>
            <person name="Wang L."/>
            <person name="Li P."/>
            <person name="Sharma M."/>
            <person name="Sharma R."/>
            <person name="Ronald P.C."/>
            <person name="Panaud O."/>
            <person name="Kellogg E.A."/>
            <person name="Brutnell T.P."/>
            <person name="Doust A.N."/>
            <person name="Tuskan G.A."/>
            <person name="Rokhsar D."/>
            <person name="Devos K.M."/>
        </authorList>
    </citation>
    <scope>NUCLEOTIDE SEQUENCE [LARGE SCALE GENOMIC DNA]</scope>
    <source>
        <strain evidence="3">cv. Yugu1</strain>
    </source>
</reference>
<name>K3YP46_SETIT</name>
<dbReference type="EnsemblPlants" id="KQL02994">
    <property type="protein sequence ID" value="KQL02994"/>
    <property type="gene ID" value="SETIT_016038mg"/>
</dbReference>
<dbReference type="InParanoid" id="K3YP46"/>
<keyword evidence="1" id="KW-0472">Membrane</keyword>
<sequence length="41" mass="4816">MQFESNPINLFLHVRPTNHPTFWQLVLEPVLIIVCVFCTFA</sequence>
<reference evidence="2" key="2">
    <citation type="submission" date="2018-08" db="UniProtKB">
        <authorList>
            <consortium name="EnsemblPlants"/>
        </authorList>
    </citation>
    <scope>IDENTIFICATION</scope>
    <source>
        <strain evidence="2">Yugu1</strain>
    </source>
</reference>
<keyword evidence="3" id="KW-1185">Reference proteome</keyword>
<evidence type="ECO:0000313" key="3">
    <source>
        <dbReference type="Proteomes" id="UP000004995"/>
    </source>
</evidence>
<dbReference type="EMBL" id="AGNK02004025">
    <property type="status" value="NOT_ANNOTATED_CDS"/>
    <property type="molecule type" value="Genomic_DNA"/>
</dbReference>
<feature type="transmembrane region" description="Helical" evidence="1">
    <location>
        <begin position="20"/>
        <end position="40"/>
    </location>
</feature>
<dbReference type="AlphaFoldDB" id="K3YP46"/>
<protein>
    <submittedName>
        <fullName evidence="2">Uncharacterized protein</fullName>
    </submittedName>
</protein>
<dbReference type="Proteomes" id="UP000004995">
    <property type="component" value="Unassembled WGS sequence"/>
</dbReference>
<evidence type="ECO:0000256" key="1">
    <source>
        <dbReference type="SAM" id="Phobius"/>
    </source>
</evidence>
<organism evidence="2 3">
    <name type="scientific">Setaria italica</name>
    <name type="common">Foxtail millet</name>
    <name type="synonym">Panicum italicum</name>
    <dbReference type="NCBI Taxonomy" id="4555"/>
    <lineage>
        <taxon>Eukaryota</taxon>
        <taxon>Viridiplantae</taxon>
        <taxon>Streptophyta</taxon>
        <taxon>Embryophyta</taxon>
        <taxon>Tracheophyta</taxon>
        <taxon>Spermatophyta</taxon>
        <taxon>Magnoliopsida</taxon>
        <taxon>Liliopsida</taxon>
        <taxon>Poales</taxon>
        <taxon>Poaceae</taxon>
        <taxon>PACMAD clade</taxon>
        <taxon>Panicoideae</taxon>
        <taxon>Panicodae</taxon>
        <taxon>Paniceae</taxon>
        <taxon>Cenchrinae</taxon>
        <taxon>Setaria</taxon>
    </lineage>
</organism>
<accession>K3YP46</accession>
<keyword evidence="1" id="KW-0812">Transmembrane</keyword>